<feature type="region of interest" description="Disordered" evidence="1">
    <location>
        <begin position="574"/>
        <end position="642"/>
    </location>
</feature>
<evidence type="ECO:0000313" key="2">
    <source>
        <dbReference type="EMBL" id="KIP04865.1"/>
    </source>
</evidence>
<organism evidence="2 3">
    <name type="scientific">Phlebiopsis gigantea (strain 11061_1 CR5-6)</name>
    <name type="common">White-rot fungus</name>
    <name type="synonym">Peniophora gigantea</name>
    <dbReference type="NCBI Taxonomy" id="745531"/>
    <lineage>
        <taxon>Eukaryota</taxon>
        <taxon>Fungi</taxon>
        <taxon>Dikarya</taxon>
        <taxon>Basidiomycota</taxon>
        <taxon>Agaricomycotina</taxon>
        <taxon>Agaricomycetes</taxon>
        <taxon>Polyporales</taxon>
        <taxon>Phanerochaetaceae</taxon>
        <taxon>Phlebiopsis</taxon>
    </lineage>
</organism>
<proteinExistence type="predicted"/>
<feature type="compositionally biased region" description="Pro residues" evidence="1">
    <location>
        <begin position="395"/>
        <end position="410"/>
    </location>
</feature>
<feature type="region of interest" description="Disordered" evidence="1">
    <location>
        <begin position="157"/>
        <end position="316"/>
    </location>
</feature>
<feature type="region of interest" description="Disordered" evidence="1">
    <location>
        <begin position="1"/>
        <end position="57"/>
    </location>
</feature>
<evidence type="ECO:0000256" key="1">
    <source>
        <dbReference type="SAM" id="MobiDB-lite"/>
    </source>
</evidence>
<feature type="region of interest" description="Disordered" evidence="1">
    <location>
        <begin position="429"/>
        <end position="560"/>
    </location>
</feature>
<evidence type="ECO:0000313" key="3">
    <source>
        <dbReference type="Proteomes" id="UP000053257"/>
    </source>
</evidence>
<feature type="compositionally biased region" description="Basic residues" evidence="1">
    <location>
        <begin position="221"/>
        <end position="235"/>
    </location>
</feature>
<dbReference type="AlphaFoldDB" id="A0A0C3S7S9"/>
<dbReference type="OrthoDB" id="2804698at2759"/>
<dbReference type="HOGENOM" id="CLU_376020_0_0_1"/>
<dbReference type="EMBL" id="KN840560">
    <property type="protein sequence ID" value="KIP04865.1"/>
    <property type="molecule type" value="Genomic_DNA"/>
</dbReference>
<keyword evidence="3" id="KW-1185">Reference proteome</keyword>
<gene>
    <name evidence="2" type="ORF">PHLGIDRAFT_178864</name>
</gene>
<feature type="compositionally biased region" description="Polar residues" evidence="1">
    <location>
        <begin position="106"/>
        <end position="133"/>
    </location>
</feature>
<feature type="compositionally biased region" description="Acidic residues" evidence="1">
    <location>
        <begin position="586"/>
        <end position="597"/>
    </location>
</feature>
<feature type="compositionally biased region" description="Acidic residues" evidence="1">
    <location>
        <begin position="620"/>
        <end position="635"/>
    </location>
</feature>
<feature type="region of interest" description="Disordered" evidence="1">
    <location>
        <begin position="99"/>
        <end position="145"/>
    </location>
</feature>
<name>A0A0C3S7S9_PHLG1</name>
<dbReference type="Proteomes" id="UP000053257">
    <property type="component" value="Unassembled WGS sequence"/>
</dbReference>
<feature type="compositionally biased region" description="Basic and acidic residues" evidence="1">
    <location>
        <begin position="1"/>
        <end position="12"/>
    </location>
</feature>
<feature type="compositionally biased region" description="Low complexity" evidence="1">
    <location>
        <begin position="28"/>
        <end position="51"/>
    </location>
</feature>
<dbReference type="STRING" id="745531.A0A0C3S7S9"/>
<accession>A0A0C3S7S9</accession>
<feature type="compositionally biased region" description="Acidic residues" evidence="1">
    <location>
        <begin position="439"/>
        <end position="457"/>
    </location>
</feature>
<feature type="region of interest" description="Disordered" evidence="1">
    <location>
        <begin position="368"/>
        <end position="412"/>
    </location>
</feature>
<reference evidence="2 3" key="1">
    <citation type="journal article" date="2014" name="PLoS Genet.">
        <title>Analysis of the Phlebiopsis gigantea genome, transcriptome and secretome provides insight into its pioneer colonization strategies of wood.</title>
        <authorList>
            <person name="Hori C."/>
            <person name="Ishida T."/>
            <person name="Igarashi K."/>
            <person name="Samejima M."/>
            <person name="Suzuki H."/>
            <person name="Master E."/>
            <person name="Ferreira P."/>
            <person name="Ruiz-Duenas F.J."/>
            <person name="Held B."/>
            <person name="Canessa P."/>
            <person name="Larrondo L.F."/>
            <person name="Schmoll M."/>
            <person name="Druzhinina I.S."/>
            <person name="Kubicek C.P."/>
            <person name="Gaskell J.A."/>
            <person name="Kersten P."/>
            <person name="St John F."/>
            <person name="Glasner J."/>
            <person name="Sabat G."/>
            <person name="Splinter BonDurant S."/>
            <person name="Syed K."/>
            <person name="Yadav J."/>
            <person name="Mgbeahuruike A.C."/>
            <person name="Kovalchuk A."/>
            <person name="Asiegbu F.O."/>
            <person name="Lackner G."/>
            <person name="Hoffmeister D."/>
            <person name="Rencoret J."/>
            <person name="Gutierrez A."/>
            <person name="Sun H."/>
            <person name="Lindquist E."/>
            <person name="Barry K."/>
            <person name="Riley R."/>
            <person name="Grigoriev I.V."/>
            <person name="Henrissat B."/>
            <person name="Kues U."/>
            <person name="Berka R.M."/>
            <person name="Martinez A.T."/>
            <person name="Covert S.F."/>
            <person name="Blanchette R.A."/>
            <person name="Cullen D."/>
        </authorList>
    </citation>
    <scope>NUCLEOTIDE SEQUENCE [LARGE SCALE GENOMIC DNA]</scope>
    <source>
        <strain evidence="2 3">11061_1 CR5-6</strain>
    </source>
</reference>
<feature type="compositionally biased region" description="Basic and acidic residues" evidence="1">
    <location>
        <begin position="269"/>
        <end position="284"/>
    </location>
</feature>
<protein>
    <submittedName>
        <fullName evidence="2">Uncharacterized protein</fullName>
    </submittedName>
</protein>
<sequence>MSKNAKKIEKGNRNITDFFARRSSISTPSSQLASQPSSSQPAPSQKSSLKPGLKRKTVLTKTAVVDVSSDSESIDERATYAHTIRSRTNNTADSVAVVAGPSSSANKSKIFTSKKASVPSKATMTPSTSQSSAKTTVKRRVKSTTTVLMSVSSTRPIVRKKRKLDWDDSTDDEMFKPDPGVMKAGLARAPVPRLPASSAKATKVVPSRDAPSSLSGPSTSSKRRRISGTAARHHIDHTSGEEGDNEEIPASYSNELELELPRKKKGGLKAKEVKASVDRWRRETSVLTVDNGPTPPLTDSPLTSPSERSPTPELAPFNIGQVVEDSIMDVDMTEAANLLQGMQPHQGSDVEVSQQIIAEEDLASLSSLTSVISDLEPSTPSPPAPEPEAWVTRPVTPPPPDELPPMPPTPVALDVATKTAQTIARIKAAAQAAAREQLDSSEDQIQLDDLSDSDLESLDFNIKPVQKATPPPQPKGRLSSPLTSMGTSPEPEQPEAGPSTRYNFRRRSSPSDQRRCLASPDDDADMSRRPPPPKKSVANPLDKLLREKKKNAKTGKGIDDIRLAEAAMHEKALVSKSKGKMREEMDREEDSDDEMWADETAAARIAHQGTQRLKLSTSDNADDTDSDGEDNELDIAEATKHLGDEQGAAVGKILDKDRKGWLRKGRAKKNGQKGVSLWEDPVTDAESVLDEDSELPSLPLGQDDVKSDRIFDILQAAVQKQGKCQCVLAYIIIESRFP</sequence>